<dbReference type="GO" id="GO:0005886">
    <property type="term" value="C:plasma membrane"/>
    <property type="evidence" value="ECO:0007669"/>
    <property type="project" value="TreeGrafter"/>
</dbReference>
<organism evidence="11 12">
    <name type="scientific">Coemansia thaxteri</name>
    <dbReference type="NCBI Taxonomy" id="2663907"/>
    <lineage>
        <taxon>Eukaryota</taxon>
        <taxon>Fungi</taxon>
        <taxon>Fungi incertae sedis</taxon>
        <taxon>Zoopagomycota</taxon>
        <taxon>Kickxellomycotina</taxon>
        <taxon>Kickxellomycetes</taxon>
        <taxon>Kickxellales</taxon>
        <taxon>Kickxellaceae</taxon>
        <taxon>Coemansia</taxon>
    </lineage>
</organism>
<evidence type="ECO:0000313" key="11">
    <source>
        <dbReference type="EMBL" id="KAJ2006357.1"/>
    </source>
</evidence>
<comment type="subcellular location">
    <subcellularLocation>
        <location evidence="1 8">Membrane</location>
        <topology evidence="1 8">Multi-pass membrane protein</topology>
    </subcellularLocation>
</comment>
<evidence type="ECO:0000256" key="9">
    <source>
        <dbReference type="SAM" id="MobiDB-lite"/>
    </source>
</evidence>
<protein>
    <submittedName>
        <fullName evidence="11">Uncharacterized protein</fullName>
    </submittedName>
</protein>
<evidence type="ECO:0000256" key="7">
    <source>
        <dbReference type="ARBA" id="ARBA00023136"/>
    </source>
</evidence>
<comment type="similarity">
    <text evidence="2 8">Belongs to the ZIP transporter (TC 2.A.5) family.</text>
</comment>
<evidence type="ECO:0000256" key="3">
    <source>
        <dbReference type="ARBA" id="ARBA00022448"/>
    </source>
</evidence>
<dbReference type="AlphaFoldDB" id="A0A9W8BMY9"/>
<evidence type="ECO:0000256" key="1">
    <source>
        <dbReference type="ARBA" id="ARBA00004141"/>
    </source>
</evidence>
<dbReference type="PANTHER" id="PTHR11040:SF44">
    <property type="entry name" value="PROTEIN ZNTC-RELATED"/>
    <property type="match status" value="1"/>
</dbReference>
<dbReference type="PANTHER" id="PTHR11040">
    <property type="entry name" value="ZINC/IRON TRANSPORTER"/>
    <property type="match status" value="1"/>
</dbReference>
<feature type="transmembrane region" description="Helical" evidence="8">
    <location>
        <begin position="142"/>
        <end position="163"/>
    </location>
</feature>
<dbReference type="EMBL" id="JANBQF010000064">
    <property type="protein sequence ID" value="KAJ2006357.1"/>
    <property type="molecule type" value="Genomic_DNA"/>
</dbReference>
<feature type="transmembrane region" description="Helical" evidence="8">
    <location>
        <begin position="104"/>
        <end position="122"/>
    </location>
</feature>
<gene>
    <name evidence="11" type="ORF">H4R26_001440</name>
</gene>
<keyword evidence="6 8" id="KW-0406">Ion transport</keyword>
<dbReference type="InterPro" id="IPR004698">
    <property type="entry name" value="Zn/Fe_permease_fun/pln"/>
</dbReference>
<feature type="transmembrane region" description="Helical" evidence="8">
    <location>
        <begin position="315"/>
        <end position="338"/>
    </location>
</feature>
<dbReference type="Proteomes" id="UP001150907">
    <property type="component" value="Unassembled WGS sequence"/>
</dbReference>
<feature type="signal peptide" evidence="10">
    <location>
        <begin position="1"/>
        <end position="26"/>
    </location>
</feature>
<dbReference type="NCBIfam" id="TIGR00820">
    <property type="entry name" value="zip"/>
    <property type="match status" value="1"/>
</dbReference>
<dbReference type="GO" id="GO:0005385">
    <property type="term" value="F:zinc ion transmembrane transporter activity"/>
    <property type="evidence" value="ECO:0007669"/>
    <property type="project" value="InterPro"/>
</dbReference>
<feature type="region of interest" description="Disordered" evidence="9">
    <location>
        <begin position="173"/>
        <end position="225"/>
    </location>
</feature>
<feature type="compositionally biased region" description="Basic and acidic residues" evidence="9">
    <location>
        <begin position="175"/>
        <end position="187"/>
    </location>
</feature>
<accession>A0A9W8BMY9</accession>
<feature type="chain" id="PRO_5040771440" evidence="10">
    <location>
        <begin position="27"/>
        <end position="413"/>
    </location>
</feature>
<dbReference type="OrthoDB" id="448280at2759"/>
<evidence type="ECO:0000256" key="6">
    <source>
        <dbReference type="ARBA" id="ARBA00023065"/>
    </source>
</evidence>
<keyword evidence="10" id="KW-0732">Signal</keyword>
<evidence type="ECO:0000256" key="10">
    <source>
        <dbReference type="SAM" id="SignalP"/>
    </source>
</evidence>
<keyword evidence="4 8" id="KW-0812">Transmembrane</keyword>
<comment type="caution">
    <text evidence="11">The sequence shown here is derived from an EMBL/GenBank/DDBJ whole genome shotgun (WGS) entry which is preliminary data.</text>
</comment>
<name>A0A9W8BMY9_9FUNG</name>
<keyword evidence="7 8" id="KW-0472">Membrane</keyword>
<evidence type="ECO:0000256" key="5">
    <source>
        <dbReference type="ARBA" id="ARBA00022989"/>
    </source>
</evidence>
<evidence type="ECO:0000256" key="4">
    <source>
        <dbReference type="ARBA" id="ARBA00022692"/>
    </source>
</evidence>
<dbReference type="Pfam" id="PF02535">
    <property type="entry name" value="Zip"/>
    <property type="match status" value="1"/>
</dbReference>
<feature type="transmembrane region" description="Helical" evidence="8">
    <location>
        <begin position="350"/>
        <end position="372"/>
    </location>
</feature>
<evidence type="ECO:0000313" key="12">
    <source>
        <dbReference type="Proteomes" id="UP001150907"/>
    </source>
</evidence>
<feature type="transmembrane region" description="Helical" evidence="8">
    <location>
        <begin position="69"/>
        <end position="92"/>
    </location>
</feature>
<dbReference type="InterPro" id="IPR003689">
    <property type="entry name" value="ZIP"/>
</dbReference>
<feature type="transmembrane region" description="Helical" evidence="8">
    <location>
        <begin position="284"/>
        <end position="303"/>
    </location>
</feature>
<reference evidence="11" key="1">
    <citation type="submission" date="2022-07" db="EMBL/GenBank/DDBJ databases">
        <title>Phylogenomic reconstructions and comparative analyses of Kickxellomycotina fungi.</title>
        <authorList>
            <person name="Reynolds N.K."/>
            <person name="Stajich J.E."/>
            <person name="Barry K."/>
            <person name="Grigoriev I.V."/>
            <person name="Crous P."/>
            <person name="Smith M.E."/>
        </authorList>
    </citation>
    <scope>NUCLEOTIDE SEQUENCE</scope>
    <source>
        <strain evidence="11">IMI 214461</strain>
    </source>
</reference>
<feature type="transmembrane region" description="Helical" evidence="8">
    <location>
        <begin position="259"/>
        <end position="278"/>
    </location>
</feature>
<feature type="transmembrane region" description="Helical" evidence="8">
    <location>
        <begin position="393"/>
        <end position="412"/>
    </location>
</feature>
<evidence type="ECO:0000256" key="8">
    <source>
        <dbReference type="RuleBase" id="RU362088"/>
    </source>
</evidence>
<keyword evidence="3 8" id="KW-0813">Transport</keyword>
<feature type="compositionally biased region" description="Polar residues" evidence="9">
    <location>
        <begin position="208"/>
        <end position="220"/>
    </location>
</feature>
<keyword evidence="12" id="KW-1185">Reference proteome</keyword>
<keyword evidence="5 8" id="KW-1133">Transmembrane helix</keyword>
<sequence>MALILKNHALRMLLLLCACGPAVVAAQAPSGSGFRSLRRRHGAHSDHEARDELDCTASGVDDWNTKLHIGAVFIVLVVSGIGSFLPVLGYYVKRLHIPKMALTLGKFLGTGVIISTALIHMLPDGAEALGSPCIGGRMGSYGGWPGLLAILAILAMHMLEFLLSAHAMGQHSHSHAMDQHSHSHAMDQHGPSHATPGQLEDQQHGPAAQQSEGLSESSSAVAKPSFSPDCDAVAVHTHHTHVHGLSFIDEGRATHASTYILELGICLHSVIIGVTLSVTTGTGFTTLLVAICFHQLCEGLALGSRLAQMQYKKNAFLRASISAAVFMLITPIGMLIGIGVRYSYQPNSPAALISMGVLDSLSAGILLYTGLVNLLAEEFGSLEFRSFGLSKKALCFIATYIGAGIMALIGNWA</sequence>
<proteinExistence type="inferred from homology"/>
<evidence type="ECO:0000256" key="2">
    <source>
        <dbReference type="ARBA" id="ARBA00006939"/>
    </source>
</evidence>